<name>A0A3M8C402_9BACL</name>
<proteinExistence type="predicted"/>
<evidence type="ECO:0000313" key="4">
    <source>
        <dbReference type="Proteomes" id="UP000281915"/>
    </source>
</evidence>
<reference evidence="3 4" key="1">
    <citation type="submission" date="2018-10" db="EMBL/GenBank/DDBJ databases">
        <title>Phylogenomics of Brevibacillus.</title>
        <authorList>
            <person name="Dunlap C."/>
        </authorList>
    </citation>
    <scope>NUCLEOTIDE SEQUENCE [LARGE SCALE GENOMIC DNA]</scope>
    <source>
        <strain evidence="3 4">JCM 15085</strain>
    </source>
</reference>
<evidence type="ECO:0000313" key="3">
    <source>
        <dbReference type="EMBL" id="RNB70408.1"/>
    </source>
</evidence>
<dbReference type="Gene3D" id="2.40.50.140">
    <property type="entry name" value="Nucleic acid-binding proteins"/>
    <property type="match status" value="1"/>
</dbReference>
<sequence length="912" mass="106441">MKNMILELSFSVEIEAHIIVNLKNANWAKICYEGKLEMGVIMQSFNLSTRIIMFSICTSFEYDLKRHILGSNSKIEYTADMISKVKFRNPKIDIENDEDVLNQLDLGDFIYIITSNPFNYKINNEKAKILQLYFEKLIPVRNRVMHTKPLELGDRAILIEFLDDIDRKINWINWNETINTRSILNEDPSKLVIKKYIKVIEYNPDVYHNLPDPEFDDTGYIGRKKEVNEIKELVKNRKNQIITIIGNGGIGKTAIAVKTLYELIDDANNDFEAIIWISLKTKTLSKGEFKLIENSVNDISKLYVYGEKNIIADDSLSPKENLLNFMEHFKVLLVIDNLETINNEEINVFIKEIPEKSKLLITSRHGIGELEYRYNLDGMNAKDAITYFRELSKYFGLDLYKKSDQEIKTIVNEYLYSSPLSIKWFISGIFNGLDESSLLANKDELVEFCMSNVYQKLSTISKKILQLFLIENKELSLGEIDYFLETNDVVLRQSINELLSTNMIKLASGNYSLNDMARDYLSLYHAPDNEFVISTFSKRKVLNNILQDIKVKNENDPFHPRSLFANLENENRKLASFYLSKALESSSRKSWEESLKFVDKAANISPDYFEVYKIKAYILAEKMELFNALTNYQIALEKCEGKFERATILLLFAVFYVIKMYELEKALELILEAESYRPNEVVILLEKSRILMYLGKYDDAEAIMEKINMNRADLNLKMENVLASRYADLFKRRAEKFELRDARKKLSFLKRGIEEIEKVSKIDTKSYLTMVNLLKEISSLYFDEEAMVYLASVLKTHFSHLKSINHRNLHRMNEYLISRKHEIPKDLYTSLEKYIYDFKLDANKINEDHIGIIVFIRDHFGFIANAKNKSLYFNIQNIMDDSEVGDKVEFEIYSTPRGPAAKNIRRVQLLEY</sequence>
<dbReference type="PANTHER" id="PTHR47691:SF3">
    <property type="entry name" value="HTH-TYPE TRANSCRIPTIONAL REGULATOR RV0890C-RELATED"/>
    <property type="match status" value="1"/>
</dbReference>
<feature type="coiled-coil region" evidence="1">
    <location>
        <begin position="697"/>
        <end position="759"/>
    </location>
</feature>
<dbReference type="InterPro" id="IPR002182">
    <property type="entry name" value="NB-ARC"/>
</dbReference>
<dbReference type="SUPFAM" id="SSF52540">
    <property type="entry name" value="P-loop containing nucleoside triphosphate hydrolases"/>
    <property type="match status" value="1"/>
</dbReference>
<dbReference type="Proteomes" id="UP000281915">
    <property type="component" value="Unassembled WGS sequence"/>
</dbReference>
<dbReference type="Pfam" id="PF00931">
    <property type="entry name" value="NB-ARC"/>
    <property type="match status" value="1"/>
</dbReference>
<organism evidence="3 4">
    <name type="scientific">Brevibacillus panacihumi</name>
    <dbReference type="NCBI Taxonomy" id="497735"/>
    <lineage>
        <taxon>Bacteria</taxon>
        <taxon>Bacillati</taxon>
        <taxon>Bacillota</taxon>
        <taxon>Bacilli</taxon>
        <taxon>Bacillales</taxon>
        <taxon>Paenibacillaceae</taxon>
        <taxon>Brevibacillus</taxon>
    </lineage>
</organism>
<comment type="caution">
    <text evidence="3">The sequence shown here is derived from an EMBL/GenBank/DDBJ whole genome shotgun (WGS) entry which is preliminary data.</text>
</comment>
<dbReference type="AlphaFoldDB" id="A0A3M8C402"/>
<accession>A0A3M8C402</accession>
<gene>
    <name evidence="3" type="ORF">EDM58_23255</name>
</gene>
<dbReference type="Gene3D" id="3.40.50.300">
    <property type="entry name" value="P-loop containing nucleotide triphosphate hydrolases"/>
    <property type="match status" value="1"/>
</dbReference>
<protein>
    <submittedName>
        <fullName evidence="3">AAA family ATPase</fullName>
    </submittedName>
</protein>
<dbReference type="EMBL" id="RHHT01000070">
    <property type="protein sequence ID" value="RNB70408.1"/>
    <property type="molecule type" value="Genomic_DNA"/>
</dbReference>
<dbReference type="InterPro" id="IPR011990">
    <property type="entry name" value="TPR-like_helical_dom_sf"/>
</dbReference>
<keyword evidence="1" id="KW-0175">Coiled coil</keyword>
<evidence type="ECO:0000259" key="2">
    <source>
        <dbReference type="Pfam" id="PF00931"/>
    </source>
</evidence>
<dbReference type="RefSeq" id="WP_122915441.1">
    <property type="nucleotide sequence ID" value="NZ_RHHT01000070.1"/>
</dbReference>
<dbReference type="GO" id="GO:0043531">
    <property type="term" value="F:ADP binding"/>
    <property type="evidence" value="ECO:0007669"/>
    <property type="project" value="InterPro"/>
</dbReference>
<dbReference type="SUPFAM" id="SSF48452">
    <property type="entry name" value="TPR-like"/>
    <property type="match status" value="1"/>
</dbReference>
<dbReference type="Gene3D" id="1.25.40.10">
    <property type="entry name" value="Tetratricopeptide repeat domain"/>
    <property type="match status" value="1"/>
</dbReference>
<feature type="domain" description="NB-ARC" evidence="2">
    <location>
        <begin position="225"/>
        <end position="365"/>
    </location>
</feature>
<dbReference type="InterPro" id="IPR012340">
    <property type="entry name" value="NA-bd_OB-fold"/>
</dbReference>
<evidence type="ECO:0000256" key="1">
    <source>
        <dbReference type="SAM" id="Coils"/>
    </source>
</evidence>
<dbReference type="SUPFAM" id="SSF50249">
    <property type="entry name" value="Nucleic acid-binding proteins"/>
    <property type="match status" value="1"/>
</dbReference>
<dbReference type="PANTHER" id="PTHR47691">
    <property type="entry name" value="REGULATOR-RELATED"/>
    <property type="match status" value="1"/>
</dbReference>
<dbReference type="InterPro" id="IPR027417">
    <property type="entry name" value="P-loop_NTPase"/>
</dbReference>